<dbReference type="EMBL" id="CVRI01000040">
    <property type="protein sequence ID" value="CRK94854.1"/>
    <property type="molecule type" value="Genomic_DNA"/>
</dbReference>
<reference evidence="1 2" key="1">
    <citation type="submission" date="2015-04" db="EMBL/GenBank/DDBJ databases">
        <authorList>
            <person name="Syromyatnikov M.Y."/>
            <person name="Popov V.N."/>
        </authorList>
    </citation>
    <scope>NUCLEOTIDE SEQUENCE [LARGE SCALE GENOMIC DNA]</scope>
</reference>
<dbReference type="Proteomes" id="UP000183832">
    <property type="component" value="Unassembled WGS sequence"/>
</dbReference>
<accession>A0A1J1I7C5</accession>
<evidence type="ECO:0000313" key="2">
    <source>
        <dbReference type="Proteomes" id="UP000183832"/>
    </source>
</evidence>
<dbReference type="AlphaFoldDB" id="A0A1J1I7C5"/>
<name>A0A1J1I7C5_9DIPT</name>
<organism evidence="1 2">
    <name type="scientific">Clunio marinus</name>
    <dbReference type="NCBI Taxonomy" id="568069"/>
    <lineage>
        <taxon>Eukaryota</taxon>
        <taxon>Metazoa</taxon>
        <taxon>Ecdysozoa</taxon>
        <taxon>Arthropoda</taxon>
        <taxon>Hexapoda</taxon>
        <taxon>Insecta</taxon>
        <taxon>Pterygota</taxon>
        <taxon>Neoptera</taxon>
        <taxon>Endopterygota</taxon>
        <taxon>Diptera</taxon>
        <taxon>Nematocera</taxon>
        <taxon>Chironomoidea</taxon>
        <taxon>Chironomidae</taxon>
        <taxon>Clunio</taxon>
    </lineage>
</organism>
<gene>
    <name evidence="1" type="ORF">CLUMA_CG008346</name>
</gene>
<proteinExistence type="predicted"/>
<sequence length="111" mass="13142">MKNVFSKECRWKEKTTFLQEHFNACLTFPSIHRSSQQKFSFKSFLEGKKASWLVISDKLRYYFLSSLLKSWKQGKKKNINTMFRCQLDEQDETISFRSSYPSNATGISFTN</sequence>
<keyword evidence="2" id="KW-1185">Reference proteome</keyword>
<protein>
    <submittedName>
        <fullName evidence="1">CLUMA_CG008346, isoform A</fullName>
    </submittedName>
</protein>
<evidence type="ECO:0000313" key="1">
    <source>
        <dbReference type="EMBL" id="CRK94854.1"/>
    </source>
</evidence>